<protein>
    <submittedName>
        <fullName evidence="2">Uncharacterized protein</fullName>
    </submittedName>
</protein>
<feature type="region of interest" description="Disordered" evidence="1">
    <location>
        <begin position="572"/>
        <end position="596"/>
    </location>
</feature>
<evidence type="ECO:0000256" key="1">
    <source>
        <dbReference type="SAM" id="MobiDB-lite"/>
    </source>
</evidence>
<proteinExistence type="predicted"/>
<feature type="compositionally biased region" description="Basic and acidic residues" evidence="1">
    <location>
        <begin position="268"/>
        <end position="280"/>
    </location>
</feature>
<organism evidence="2 3">
    <name type="scientific">Stentor coeruleus</name>
    <dbReference type="NCBI Taxonomy" id="5963"/>
    <lineage>
        <taxon>Eukaryota</taxon>
        <taxon>Sar</taxon>
        <taxon>Alveolata</taxon>
        <taxon>Ciliophora</taxon>
        <taxon>Postciliodesmatophora</taxon>
        <taxon>Heterotrichea</taxon>
        <taxon>Heterotrichida</taxon>
        <taxon>Stentoridae</taxon>
        <taxon>Stentor</taxon>
    </lineage>
</organism>
<dbReference type="AlphaFoldDB" id="A0A1R2BWM5"/>
<keyword evidence="3" id="KW-1185">Reference proteome</keyword>
<feature type="compositionally biased region" description="Low complexity" evidence="1">
    <location>
        <begin position="406"/>
        <end position="423"/>
    </location>
</feature>
<evidence type="ECO:0000313" key="2">
    <source>
        <dbReference type="EMBL" id="OMJ81136.1"/>
    </source>
</evidence>
<dbReference type="EMBL" id="MPUH01000392">
    <property type="protein sequence ID" value="OMJ81136.1"/>
    <property type="molecule type" value="Genomic_DNA"/>
</dbReference>
<reference evidence="2 3" key="1">
    <citation type="submission" date="2016-11" db="EMBL/GenBank/DDBJ databases">
        <title>The macronuclear genome of Stentor coeruleus: a giant cell with tiny introns.</title>
        <authorList>
            <person name="Slabodnick M."/>
            <person name="Ruby J.G."/>
            <person name="Reiff S.B."/>
            <person name="Swart E.C."/>
            <person name="Gosai S."/>
            <person name="Prabakaran S."/>
            <person name="Witkowska E."/>
            <person name="Larue G.E."/>
            <person name="Fisher S."/>
            <person name="Freeman R.M."/>
            <person name="Gunawardena J."/>
            <person name="Chu W."/>
            <person name="Stover N.A."/>
            <person name="Gregory B.D."/>
            <person name="Nowacki M."/>
            <person name="Derisi J."/>
            <person name="Roy S.W."/>
            <person name="Marshall W.F."/>
            <person name="Sood P."/>
        </authorList>
    </citation>
    <scope>NUCLEOTIDE SEQUENCE [LARGE SCALE GENOMIC DNA]</scope>
    <source>
        <strain evidence="2">WM001</strain>
    </source>
</reference>
<feature type="region of interest" description="Disordered" evidence="1">
    <location>
        <begin position="406"/>
        <end position="470"/>
    </location>
</feature>
<evidence type="ECO:0000313" key="3">
    <source>
        <dbReference type="Proteomes" id="UP000187209"/>
    </source>
</evidence>
<accession>A0A1R2BWM5</accession>
<name>A0A1R2BWM5_9CILI</name>
<sequence length="886" mass="102915">MEATITTIQQISESPNQKLAKRRDTGFPQFVSNQNEKSQKPNLFSLLPALHGGIQGRKSIIGNRDFTKSYLKTKNNIFPDHESARIIYMTPQPKNYLTKRSVSIQTLFEQIFQGELENKKEKSLLCQKIIFENERQKNFGMDLLTNEKMMEDTLKSVRDGTIKKYEDFFSSVIKHKPLYIIKEKPKEENILDKNFRNTTNRGYQSEFNIDSNNEIIKENQISEDSPENMIKNPNLYNQSEKTSKNNRPKAINLKNPSKKVPLSSGLTEENKESTSENVPEDEKIYKNLPTIEKLPKEISIESKNIENEEEKNPQNCYNDIESLTEIEELQESVINSPNGNELMDNLIEKNINDDDYYENHEEDLEYYVYDNSIKTKESPLKILMNKEVEEIAEISEDLEENSEYIKSSNKSKNSDSSVSDSISLYTKSKNDENSENLYSDNQESPNSSKASQKHIKKSNPENSDNEQETNNIQQSINDQNKLSLNQTSANKSEYNEPKNPQTENFNSLKNTSSMPLIARSKSKYLDIFSTTTQELLETIFKENTKKKGKKLEPRKSRSDNIENVLKTSEFSRLSSSKEKFRNEPSSANIDSENSKTSDIRNQINYKEYRKQQTGYENFNNDSSRRGTIGNLENEIKSMSSRKSAIFPILNKPKIKRQSVMRVYKSRTISSKESEQDLDSYKASMFIENTSKIVIFLIIKLKENSKNKFTRGNNSQEIVVSENSLNLCVTIARFLTGTLKLLKFTNEAIIKEEKDDIKQILNGIFFNKKVKPAIVEVNWPERQLKDTEKITEENWIIKDATDKEMKDRLNLKLKFLHESKSVCTLYRTAKINVKDLDDSFDIPKKQKRDKNSNADFIRERIRKLSKERLKNHYLIKSSSNNYRYKHI</sequence>
<dbReference type="Proteomes" id="UP000187209">
    <property type="component" value="Unassembled WGS sequence"/>
</dbReference>
<comment type="caution">
    <text evidence="2">The sequence shown here is derived from an EMBL/GenBank/DDBJ whole genome shotgun (WGS) entry which is preliminary data.</text>
</comment>
<feature type="region of interest" description="Disordered" evidence="1">
    <location>
        <begin position="220"/>
        <end position="280"/>
    </location>
</feature>
<feature type="region of interest" description="Disordered" evidence="1">
    <location>
        <begin position="489"/>
        <end position="510"/>
    </location>
</feature>
<feature type="compositionally biased region" description="Polar residues" evidence="1">
    <location>
        <begin position="435"/>
        <end position="450"/>
    </location>
</feature>
<gene>
    <name evidence="2" type="ORF">SteCoe_18450</name>
</gene>